<proteinExistence type="predicted"/>
<feature type="compositionally biased region" description="Polar residues" evidence="1">
    <location>
        <begin position="68"/>
        <end position="93"/>
    </location>
</feature>
<sequence>MVGGASQHEQPTSNTCQRSGHMQNGEAPTPTPSYRDGHAIERKDRHAVYAIGAKAPQDDGTRVPTKSPRPTDSPTTNDGIPSTATVSTTSCLNDDNGDVPPSAHAEDGASGGEERHARGLESGIFNRPLTHSARPQRVSPRFRPAKTTTLPDRRRDRELRRLRYPENYCYATAEDSILRVSKPSVQGRGLVSRMGELAYAPTRDNATAWRHSVRRWAKYRAWRPPTPQDDVEGGDIWSDG</sequence>
<gene>
    <name evidence="2" type="ORF">D9611_010040</name>
</gene>
<name>A0A8H5C562_9AGAR</name>
<feature type="region of interest" description="Disordered" evidence="1">
    <location>
        <begin position="1"/>
        <end position="149"/>
    </location>
</feature>
<reference evidence="2 3" key="1">
    <citation type="journal article" date="2020" name="ISME J.">
        <title>Uncovering the hidden diversity of litter-decomposition mechanisms in mushroom-forming fungi.</title>
        <authorList>
            <person name="Floudas D."/>
            <person name="Bentzer J."/>
            <person name="Ahren D."/>
            <person name="Johansson T."/>
            <person name="Persson P."/>
            <person name="Tunlid A."/>
        </authorList>
    </citation>
    <scope>NUCLEOTIDE SEQUENCE [LARGE SCALE GENOMIC DNA]</scope>
    <source>
        <strain evidence="2 3">CBS 175.51</strain>
    </source>
</reference>
<comment type="caution">
    <text evidence="2">The sequence shown here is derived from an EMBL/GenBank/DDBJ whole genome shotgun (WGS) entry which is preliminary data.</text>
</comment>
<dbReference type="EMBL" id="JAACJK010000065">
    <property type="protein sequence ID" value="KAF5334929.1"/>
    <property type="molecule type" value="Genomic_DNA"/>
</dbReference>
<accession>A0A8H5C562</accession>
<evidence type="ECO:0000313" key="2">
    <source>
        <dbReference type="EMBL" id="KAF5334929.1"/>
    </source>
</evidence>
<evidence type="ECO:0000313" key="3">
    <source>
        <dbReference type="Proteomes" id="UP000541558"/>
    </source>
</evidence>
<organism evidence="2 3">
    <name type="scientific">Ephemerocybe angulata</name>
    <dbReference type="NCBI Taxonomy" id="980116"/>
    <lineage>
        <taxon>Eukaryota</taxon>
        <taxon>Fungi</taxon>
        <taxon>Dikarya</taxon>
        <taxon>Basidiomycota</taxon>
        <taxon>Agaricomycotina</taxon>
        <taxon>Agaricomycetes</taxon>
        <taxon>Agaricomycetidae</taxon>
        <taxon>Agaricales</taxon>
        <taxon>Agaricineae</taxon>
        <taxon>Psathyrellaceae</taxon>
        <taxon>Ephemerocybe</taxon>
    </lineage>
</organism>
<dbReference type="Proteomes" id="UP000541558">
    <property type="component" value="Unassembled WGS sequence"/>
</dbReference>
<feature type="compositionally biased region" description="Basic and acidic residues" evidence="1">
    <location>
        <begin position="35"/>
        <end position="47"/>
    </location>
</feature>
<dbReference type="AlphaFoldDB" id="A0A8H5C562"/>
<protein>
    <submittedName>
        <fullName evidence="2">Uncharacterized protein</fullName>
    </submittedName>
</protein>
<keyword evidence="3" id="KW-1185">Reference proteome</keyword>
<evidence type="ECO:0000256" key="1">
    <source>
        <dbReference type="SAM" id="MobiDB-lite"/>
    </source>
</evidence>
<feature type="compositionally biased region" description="Basic and acidic residues" evidence="1">
    <location>
        <begin position="104"/>
        <end position="119"/>
    </location>
</feature>
<feature type="compositionally biased region" description="Polar residues" evidence="1">
    <location>
        <begin position="7"/>
        <end position="22"/>
    </location>
</feature>